<gene>
    <name evidence="1" type="ORF">SCF082_LOCUS21945</name>
</gene>
<evidence type="ECO:0000313" key="1">
    <source>
        <dbReference type="EMBL" id="CAK9036978.1"/>
    </source>
</evidence>
<keyword evidence="2" id="KW-1185">Reference proteome</keyword>
<dbReference type="EMBL" id="CAXAMM010015681">
    <property type="protein sequence ID" value="CAK9036978.1"/>
    <property type="molecule type" value="Genomic_DNA"/>
</dbReference>
<proteinExistence type="predicted"/>
<sequence>MGAYGSECAKPTVLYSNYRFIQRMYAPLPRKKTFDSEMANKYQDWAGCTRVKGGVDLKSSQHYPPQFGEAIMEGFLDNYKFIKEEVKKNQKDLLKQNRKELKDWSNLFPP</sequence>
<accession>A0ABP0LEF0</accession>
<evidence type="ECO:0000313" key="2">
    <source>
        <dbReference type="Proteomes" id="UP001642464"/>
    </source>
</evidence>
<reference evidence="1 2" key="1">
    <citation type="submission" date="2024-02" db="EMBL/GenBank/DDBJ databases">
        <authorList>
            <person name="Chen Y."/>
            <person name="Shah S."/>
            <person name="Dougan E. K."/>
            <person name="Thang M."/>
            <person name="Chan C."/>
        </authorList>
    </citation>
    <scope>NUCLEOTIDE SEQUENCE [LARGE SCALE GENOMIC DNA]</scope>
</reference>
<dbReference type="Proteomes" id="UP001642464">
    <property type="component" value="Unassembled WGS sequence"/>
</dbReference>
<comment type="caution">
    <text evidence="1">The sequence shown here is derived from an EMBL/GenBank/DDBJ whole genome shotgun (WGS) entry which is preliminary data.</text>
</comment>
<organism evidence="1 2">
    <name type="scientific">Durusdinium trenchii</name>
    <dbReference type="NCBI Taxonomy" id="1381693"/>
    <lineage>
        <taxon>Eukaryota</taxon>
        <taxon>Sar</taxon>
        <taxon>Alveolata</taxon>
        <taxon>Dinophyceae</taxon>
        <taxon>Suessiales</taxon>
        <taxon>Symbiodiniaceae</taxon>
        <taxon>Durusdinium</taxon>
    </lineage>
</organism>
<name>A0ABP0LEF0_9DINO</name>
<protein>
    <submittedName>
        <fullName evidence="1">Uncharacterized protein</fullName>
    </submittedName>
</protein>